<dbReference type="Gene3D" id="3.40.50.300">
    <property type="entry name" value="P-loop containing nucleotide triphosphate hydrolases"/>
    <property type="match status" value="1"/>
</dbReference>
<dbReference type="SUPFAM" id="SSF52540">
    <property type="entry name" value="P-loop containing nucleoside triphosphate hydrolases"/>
    <property type="match status" value="1"/>
</dbReference>
<accession>A0A0L8VBW6</accession>
<sequence length="107" mass="12418">MESLVRRFYEKYVLVSTEYVFDFIKQADWSKRFIGIKGSRGVGKTTLLLQFIRVNYKSNGKVLFASLDSLFFTENRLYDLADIFYKKGGELLVLGIVHTRTRHGPLS</sequence>
<protein>
    <recommendedName>
        <fullName evidence="1">AAA domain-containing protein</fullName>
    </recommendedName>
</protein>
<dbReference type="Pfam" id="PF13173">
    <property type="entry name" value="AAA_14"/>
    <property type="match status" value="1"/>
</dbReference>
<evidence type="ECO:0000313" key="2">
    <source>
        <dbReference type="EMBL" id="KOH45956.1"/>
    </source>
</evidence>
<reference evidence="3" key="1">
    <citation type="submission" date="2015-07" db="EMBL/GenBank/DDBJ databases">
        <title>Genome sequencing of Sunxiuqinia dokdonensis strain SK.</title>
        <authorList>
            <person name="Ahn S."/>
            <person name="Kim B.-C."/>
        </authorList>
    </citation>
    <scope>NUCLEOTIDE SEQUENCE [LARGE SCALE GENOMIC DNA]</scope>
    <source>
        <strain evidence="3">SK</strain>
    </source>
</reference>
<comment type="caution">
    <text evidence="2">The sequence shown here is derived from an EMBL/GenBank/DDBJ whole genome shotgun (WGS) entry which is preliminary data.</text>
</comment>
<dbReference type="OrthoDB" id="9768467at2"/>
<dbReference type="EMBL" id="LGIA01000057">
    <property type="protein sequence ID" value="KOH45956.1"/>
    <property type="molecule type" value="Genomic_DNA"/>
</dbReference>
<dbReference type="AlphaFoldDB" id="A0A0L8VBW6"/>
<dbReference type="RefSeq" id="WP_053180646.1">
    <property type="nucleotide sequence ID" value="NZ_LGIA01000057.1"/>
</dbReference>
<keyword evidence="3" id="KW-1185">Reference proteome</keyword>
<dbReference type="InterPro" id="IPR027417">
    <property type="entry name" value="P-loop_NTPase"/>
</dbReference>
<evidence type="ECO:0000313" key="3">
    <source>
        <dbReference type="Proteomes" id="UP000036958"/>
    </source>
</evidence>
<dbReference type="STRING" id="1409788.NC99_12010"/>
<evidence type="ECO:0000259" key="1">
    <source>
        <dbReference type="Pfam" id="PF13173"/>
    </source>
</evidence>
<gene>
    <name evidence="2" type="ORF">NC99_12010</name>
</gene>
<dbReference type="PANTHER" id="PTHR42990:SF1">
    <property type="entry name" value="AAA+ ATPASE DOMAIN-CONTAINING PROTEIN"/>
    <property type="match status" value="1"/>
</dbReference>
<dbReference type="InterPro" id="IPR041682">
    <property type="entry name" value="AAA_14"/>
</dbReference>
<feature type="domain" description="AAA" evidence="1">
    <location>
        <begin position="31"/>
        <end position="87"/>
    </location>
</feature>
<name>A0A0L8VBW6_9BACT</name>
<dbReference type="PANTHER" id="PTHR42990">
    <property type="entry name" value="ATPASE"/>
    <property type="match status" value="1"/>
</dbReference>
<dbReference type="Proteomes" id="UP000036958">
    <property type="component" value="Unassembled WGS sequence"/>
</dbReference>
<organism evidence="2 3">
    <name type="scientific">Sunxiuqinia dokdonensis</name>
    <dbReference type="NCBI Taxonomy" id="1409788"/>
    <lineage>
        <taxon>Bacteria</taxon>
        <taxon>Pseudomonadati</taxon>
        <taxon>Bacteroidota</taxon>
        <taxon>Bacteroidia</taxon>
        <taxon>Marinilabiliales</taxon>
        <taxon>Prolixibacteraceae</taxon>
        <taxon>Sunxiuqinia</taxon>
    </lineage>
</organism>
<proteinExistence type="predicted"/>